<dbReference type="GO" id="GO:0005829">
    <property type="term" value="C:cytosol"/>
    <property type="evidence" value="ECO:0000318"/>
    <property type="project" value="GO_Central"/>
</dbReference>
<dbReference type="InterPro" id="IPR002999">
    <property type="entry name" value="Tudor"/>
</dbReference>
<dbReference type="OMA" id="ARCADHH"/>
<dbReference type="SUPFAM" id="SSF50199">
    <property type="entry name" value="Staphylococcal nuclease"/>
    <property type="match status" value="5"/>
</dbReference>
<dbReference type="AlphaFoldDB" id="B6K4Z1"/>
<dbReference type="PIRSF" id="PIRSF017179">
    <property type="entry name" value="RISC-Tudor-SN"/>
    <property type="match status" value="1"/>
</dbReference>
<dbReference type="PROSITE" id="PS50830">
    <property type="entry name" value="TNASE_3"/>
    <property type="match status" value="4"/>
</dbReference>
<dbReference type="FunFam" id="2.40.50.90:FF:000002">
    <property type="entry name" value="Staphylococcal nuclease domain-containing protein"/>
    <property type="match status" value="1"/>
</dbReference>
<evidence type="ECO:0000259" key="6">
    <source>
        <dbReference type="PROSITE" id="PS50304"/>
    </source>
</evidence>
<evidence type="ECO:0000256" key="2">
    <source>
        <dbReference type="ARBA" id="ARBA00022490"/>
    </source>
</evidence>
<sequence length="871" mass="96401">MSTLGSVFVKSAVSGDTLNVLVKKSPNQILERTVSLAYIECPRFKREGDDPFAFEAQDFVRKAIVGKPVQLTISYIVPSTQREYGRISFKGEDLTTALLDAGLAKLRPEARKRDDGPDSYHAILQKAEEVAQHKKLGIWGPANAAVNTSQTDPLKPAAYLQAHKTEKINAIITQVRDGDNFRVRLLMKPKQHQFITLALAGVRCPRSKRYGNNETEAEPFGDAAKSFVESRLLQRNVIVELLGLAPNNITFIGRVLHPAGNIATVLLSAGLARVADYHGSILGADAMGKLRQIERQAKVENKGMWKDASFVNTAMDKSNANDYEAVVTRVISSDSLEIAKADGTEKRIQLSSVRHPRPAVEKESSYQLEAREFLRKKLIGKQVTVSTDFVRPGQNGLPPVDACTVTLPDGTNAAMLVVENGYASVVRHRREDLDRSPLYDHLLETEARAQQAKKGMWSGKKSALKEPVNASESVVRSRQYLPSLQKSKRLSAVIEFVVSGSRFRCYSQKENCNFAIACAGIRTPRYNKTENSERCGEEAYNVSKPLLQKDVELEILSVDNSGCFIGNIYTSRNDSIAEVLLEKGLAWSQGYPNQSNVQRTVYDEAEQRAKAQRIGLWENYVEPTEKQTVKTTDTDTASKGKTYVDVVLSDIGDEGKFSFQIVGDEVKQLEGLMKSLAAYKANAQSLDGQIKVGANIAALSSYDNAMYRARILRCDRDNNIADVVLYDYGSVEQIPFKNLFSLPENYRVLKPQAHTATLTFVQFPSTGSDYADDAKATLHKLTANKQFVACIDGENNNVLSVTLIDPQVGSDFEQSINAQLVEEGVASLLPKKKRSILGDPALLEALTELQENARRSHIGMWTYGDPLDYED</sequence>
<accession>B6K4Z1</accession>
<feature type="domain" description="TNase-like" evidence="7">
    <location>
        <begin position="166"/>
        <end position="307"/>
    </location>
</feature>
<gene>
    <name evidence="9" type="primary">snd1</name>
    <name evidence="8" type="ORF">SJAG_03706</name>
</gene>
<evidence type="ECO:0000256" key="1">
    <source>
        <dbReference type="ARBA" id="ARBA00004496"/>
    </source>
</evidence>
<dbReference type="GO" id="GO:0005634">
    <property type="term" value="C:nucleus"/>
    <property type="evidence" value="ECO:0000318"/>
    <property type="project" value="GO_Central"/>
</dbReference>
<keyword evidence="2 5" id="KW-0963">Cytoplasm</keyword>
<keyword evidence="4" id="KW-0677">Repeat</keyword>
<dbReference type="PANTHER" id="PTHR12302">
    <property type="entry name" value="EBNA2 BINDING PROTEIN P100"/>
    <property type="match status" value="1"/>
</dbReference>
<dbReference type="EMBL" id="KE651167">
    <property type="protein sequence ID" value="EEB08548.1"/>
    <property type="molecule type" value="Genomic_DNA"/>
</dbReference>
<keyword evidence="3" id="KW-0597">Phosphoprotein</keyword>
<evidence type="ECO:0000313" key="9">
    <source>
        <dbReference type="JaponicusDB" id="SJAG_03706"/>
    </source>
</evidence>
<dbReference type="HOGENOM" id="CLU_005966_1_0_1"/>
<dbReference type="Pfam" id="PF00567">
    <property type="entry name" value="TUDOR"/>
    <property type="match status" value="1"/>
</dbReference>
<organism evidence="8 10">
    <name type="scientific">Schizosaccharomyces japonicus (strain yFS275 / FY16936)</name>
    <name type="common">Fission yeast</name>
    <dbReference type="NCBI Taxonomy" id="402676"/>
    <lineage>
        <taxon>Eukaryota</taxon>
        <taxon>Fungi</taxon>
        <taxon>Dikarya</taxon>
        <taxon>Ascomycota</taxon>
        <taxon>Taphrinomycotina</taxon>
        <taxon>Schizosaccharomycetes</taxon>
        <taxon>Schizosaccharomycetales</taxon>
        <taxon>Schizosaccharomycetaceae</taxon>
        <taxon>Schizosaccharomyces</taxon>
    </lineage>
</organism>
<evidence type="ECO:0000313" key="8">
    <source>
        <dbReference type="EMBL" id="EEB08548.1"/>
    </source>
</evidence>
<dbReference type="InterPro" id="IPR016071">
    <property type="entry name" value="Staphylococal_nuclease_OB-fold"/>
</dbReference>
<dbReference type="SUPFAM" id="SSF63748">
    <property type="entry name" value="Tudor/PWWP/MBT"/>
    <property type="match status" value="1"/>
</dbReference>
<dbReference type="FunFam" id="2.30.30.140:FF:000018">
    <property type="entry name" value="Serine/threonine-protein kinase 31"/>
    <property type="match status" value="1"/>
</dbReference>
<dbReference type="GeneID" id="7052222"/>
<protein>
    <submittedName>
        <fullName evidence="8">RNA-binding protein Snd1</fullName>
    </submittedName>
</protein>
<evidence type="ECO:0000313" key="10">
    <source>
        <dbReference type="Proteomes" id="UP000001744"/>
    </source>
</evidence>
<dbReference type="OrthoDB" id="10023235at2759"/>
<dbReference type="Proteomes" id="UP000001744">
    <property type="component" value="Unassembled WGS sequence"/>
</dbReference>
<dbReference type="CDD" id="cd00175">
    <property type="entry name" value="SNc"/>
    <property type="match status" value="2"/>
</dbReference>
<evidence type="ECO:0000256" key="4">
    <source>
        <dbReference type="ARBA" id="ARBA00022737"/>
    </source>
</evidence>
<feature type="domain" description="TNase-like" evidence="7">
    <location>
        <begin position="321"/>
        <end position="459"/>
    </location>
</feature>
<dbReference type="RefSeq" id="XP_002174841.1">
    <property type="nucleotide sequence ID" value="XM_002174805.2"/>
</dbReference>
<dbReference type="Pfam" id="PF00565">
    <property type="entry name" value="SNase"/>
    <property type="match status" value="5"/>
</dbReference>
<dbReference type="InterPro" id="IPR035437">
    <property type="entry name" value="SNase_OB-fold_sf"/>
</dbReference>
<dbReference type="STRING" id="402676.B6K4Z1"/>
<evidence type="ECO:0000256" key="5">
    <source>
        <dbReference type="PIRNR" id="PIRNR017179"/>
    </source>
</evidence>
<dbReference type="FunFam" id="2.40.50.90:FF:000010">
    <property type="entry name" value="Ribonuclease"/>
    <property type="match status" value="1"/>
</dbReference>
<dbReference type="eggNOG" id="KOG2039">
    <property type="taxonomic scope" value="Eukaryota"/>
</dbReference>
<dbReference type="Gene3D" id="2.40.50.90">
    <property type="match status" value="5"/>
</dbReference>
<dbReference type="GO" id="GO:0003723">
    <property type="term" value="F:RNA binding"/>
    <property type="evidence" value="ECO:0000318"/>
    <property type="project" value="GO_Central"/>
</dbReference>
<dbReference type="PANTHER" id="PTHR12302:SF2">
    <property type="entry name" value="STAPHYLOCOCCAL NUCLEASE DOMAIN-CONTAINING PROTEIN 1"/>
    <property type="match status" value="1"/>
</dbReference>
<dbReference type="SMART" id="SM00318">
    <property type="entry name" value="SNc"/>
    <property type="match status" value="4"/>
</dbReference>
<evidence type="ECO:0000256" key="3">
    <source>
        <dbReference type="ARBA" id="ARBA00022553"/>
    </source>
</evidence>
<dbReference type="SMART" id="SM00333">
    <property type="entry name" value="TUDOR"/>
    <property type="match status" value="1"/>
</dbReference>
<dbReference type="GO" id="GO:0031047">
    <property type="term" value="P:regulatory ncRNA-mediated gene silencing"/>
    <property type="evidence" value="ECO:0007669"/>
    <property type="project" value="UniProtKB-UniRule"/>
</dbReference>
<dbReference type="JaponicusDB" id="SJAG_03706">
    <property type="gene designation" value="snd1"/>
</dbReference>
<dbReference type="GO" id="GO:0004518">
    <property type="term" value="F:nuclease activity"/>
    <property type="evidence" value="ECO:0000318"/>
    <property type="project" value="GO_Central"/>
</dbReference>
<feature type="domain" description="TNase-like" evidence="7">
    <location>
        <begin position="9"/>
        <end position="141"/>
    </location>
</feature>
<name>B6K4Z1_SCHJY</name>
<dbReference type="VEuPathDB" id="FungiDB:SJAG_03706"/>
<dbReference type="GO" id="GO:0031332">
    <property type="term" value="C:RNAi effector complex"/>
    <property type="evidence" value="ECO:0007669"/>
    <property type="project" value="InterPro"/>
</dbReference>
<feature type="domain" description="Tudor" evidence="6">
    <location>
        <begin position="689"/>
        <end position="749"/>
    </location>
</feature>
<dbReference type="GO" id="GO:0006402">
    <property type="term" value="P:mRNA catabolic process"/>
    <property type="evidence" value="ECO:0000318"/>
    <property type="project" value="GO_Central"/>
</dbReference>
<dbReference type="InterPro" id="IPR016685">
    <property type="entry name" value="Silence_cplx_Nase-comp_TudorSN"/>
</dbReference>
<feature type="domain" description="TNase-like" evidence="7">
    <location>
        <begin position="488"/>
        <end position="619"/>
    </location>
</feature>
<reference evidence="8 10" key="1">
    <citation type="journal article" date="2011" name="Science">
        <title>Comparative functional genomics of the fission yeasts.</title>
        <authorList>
            <person name="Rhind N."/>
            <person name="Chen Z."/>
            <person name="Yassour M."/>
            <person name="Thompson D.A."/>
            <person name="Haas B.J."/>
            <person name="Habib N."/>
            <person name="Wapinski I."/>
            <person name="Roy S."/>
            <person name="Lin M.F."/>
            <person name="Heiman D.I."/>
            <person name="Young S.K."/>
            <person name="Furuya K."/>
            <person name="Guo Y."/>
            <person name="Pidoux A."/>
            <person name="Chen H.M."/>
            <person name="Robbertse B."/>
            <person name="Goldberg J.M."/>
            <person name="Aoki K."/>
            <person name="Bayne E.H."/>
            <person name="Berlin A.M."/>
            <person name="Desjardins C.A."/>
            <person name="Dobbs E."/>
            <person name="Dukaj L."/>
            <person name="Fan L."/>
            <person name="FitzGerald M.G."/>
            <person name="French C."/>
            <person name="Gujja S."/>
            <person name="Hansen K."/>
            <person name="Keifenheim D."/>
            <person name="Levin J.Z."/>
            <person name="Mosher R.A."/>
            <person name="Mueller C.A."/>
            <person name="Pfiffner J."/>
            <person name="Priest M."/>
            <person name="Russ C."/>
            <person name="Smialowska A."/>
            <person name="Swoboda P."/>
            <person name="Sykes S.M."/>
            <person name="Vaughn M."/>
            <person name="Vengrova S."/>
            <person name="Yoder R."/>
            <person name="Zeng Q."/>
            <person name="Allshire R."/>
            <person name="Baulcombe D."/>
            <person name="Birren B.W."/>
            <person name="Brown W."/>
            <person name="Ekwall K."/>
            <person name="Kellis M."/>
            <person name="Leatherwood J."/>
            <person name="Levin H."/>
            <person name="Margalit H."/>
            <person name="Martienssen R."/>
            <person name="Nieduszynski C.A."/>
            <person name="Spatafora J.W."/>
            <person name="Friedman N."/>
            <person name="Dalgaard J.Z."/>
            <person name="Baumann P."/>
            <person name="Niki H."/>
            <person name="Regev A."/>
            <person name="Nusbaum C."/>
        </authorList>
    </citation>
    <scope>NUCLEOTIDE SEQUENCE [LARGE SCALE GENOMIC DNA]</scope>
    <source>
        <strain evidence="10">yFS275 / FY16936</strain>
    </source>
</reference>
<evidence type="ECO:0000259" key="7">
    <source>
        <dbReference type="PROSITE" id="PS50830"/>
    </source>
</evidence>
<dbReference type="Gene3D" id="2.30.30.140">
    <property type="match status" value="1"/>
</dbReference>
<dbReference type="PROSITE" id="PS50304">
    <property type="entry name" value="TUDOR"/>
    <property type="match status" value="1"/>
</dbReference>
<comment type="subcellular location">
    <subcellularLocation>
        <location evidence="1 5">Cytoplasm</location>
    </subcellularLocation>
</comment>
<proteinExistence type="predicted"/>
<keyword evidence="10" id="KW-1185">Reference proteome</keyword>